<dbReference type="Pfam" id="PF13409">
    <property type="entry name" value="GST_N_2"/>
    <property type="match status" value="1"/>
</dbReference>
<reference evidence="3 5" key="1">
    <citation type="journal article" date="2020" name="ISME J.">
        <title>Uncovering the hidden diversity of litter-decomposition mechanisms in mushroom-forming fungi.</title>
        <authorList>
            <person name="Floudas D."/>
            <person name="Bentzer J."/>
            <person name="Ahren D."/>
            <person name="Johansson T."/>
            <person name="Persson P."/>
            <person name="Tunlid A."/>
        </authorList>
    </citation>
    <scope>NUCLEOTIDE SEQUENCE [LARGE SCALE GENOMIC DNA]</scope>
    <source>
        <strain evidence="3 5">CBS 406.79</strain>
    </source>
</reference>
<dbReference type="SFLD" id="SFLDG00358">
    <property type="entry name" value="Main_(cytGST)"/>
    <property type="match status" value="1"/>
</dbReference>
<organism evidence="3 5">
    <name type="scientific">Collybiopsis confluens</name>
    <dbReference type="NCBI Taxonomy" id="2823264"/>
    <lineage>
        <taxon>Eukaryota</taxon>
        <taxon>Fungi</taxon>
        <taxon>Dikarya</taxon>
        <taxon>Basidiomycota</taxon>
        <taxon>Agaricomycotina</taxon>
        <taxon>Agaricomycetes</taxon>
        <taxon>Agaricomycetidae</taxon>
        <taxon>Agaricales</taxon>
        <taxon>Marasmiineae</taxon>
        <taxon>Omphalotaceae</taxon>
        <taxon>Collybiopsis</taxon>
    </lineage>
</organism>
<dbReference type="SUPFAM" id="SSF52833">
    <property type="entry name" value="Thioredoxin-like"/>
    <property type="match status" value="1"/>
</dbReference>
<protein>
    <recommendedName>
        <fullName evidence="2">GST N-terminal domain-containing protein</fullName>
    </recommendedName>
</protein>
<dbReference type="Gene3D" id="3.40.30.10">
    <property type="entry name" value="Glutaredoxin"/>
    <property type="match status" value="1"/>
</dbReference>
<keyword evidence="5" id="KW-1185">Reference proteome</keyword>
<dbReference type="InterPro" id="IPR004045">
    <property type="entry name" value="Glutathione_S-Trfase_N"/>
</dbReference>
<name>A0A8H5CP06_9AGAR</name>
<dbReference type="SUPFAM" id="SSF47616">
    <property type="entry name" value="GST C-terminal domain-like"/>
    <property type="match status" value="1"/>
</dbReference>
<comment type="similarity">
    <text evidence="1">Belongs to the GST superfamily.</text>
</comment>
<proteinExistence type="inferred from homology"/>
<dbReference type="PANTHER" id="PTHR44051">
    <property type="entry name" value="GLUTATHIONE S-TRANSFERASE-RELATED"/>
    <property type="match status" value="1"/>
</dbReference>
<dbReference type="InterPro" id="IPR036249">
    <property type="entry name" value="Thioredoxin-like_sf"/>
</dbReference>
<dbReference type="AlphaFoldDB" id="A0A8H5CP06"/>
<dbReference type="OrthoDB" id="2098326at2759"/>
<dbReference type="InterPro" id="IPR036282">
    <property type="entry name" value="Glutathione-S-Trfase_C_sf"/>
</dbReference>
<dbReference type="Proteomes" id="UP000518752">
    <property type="component" value="Unassembled WGS sequence"/>
</dbReference>
<dbReference type="CDD" id="cd03046">
    <property type="entry name" value="GST_N_GTT1_like"/>
    <property type="match status" value="1"/>
</dbReference>
<dbReference type="PANTHER" id="PTHR44051:SF9">
    <property type="entry name" value="GLUTATHIONE S-TRANSFERASE 1"/>
    <property type="match status" value="1"/>
</dbReference>
<dbReference type="SFLD" id="SFLDS00019">
    <property type="entry name" value="Glutathione_Transferase_(cytos"/>
    <property type="match status" value="1"/>
</dbReference>
<feature type="domain" description="GST N-terminal" evidence="2">
    <location>
        <begin position="1"/>
        <end position="91"/>
    </location>
</feature>
<dbReference type="Gene3D" id="1.20.1050.10">
    <property type="match status" value="1"/>
</dbReference>
<comment type="caution">
    <text evidence="3">The sequence shown here is derived from an EMBL/GenBank/DDBJ whole genome shotgun (WGS) entry which is preliminary data.</text>
</comment>
<dbReference type="InterPro" id="IPR040079">
    <property type="entry name" value="Glutathione_S-Trfase"/>
</dbReference>
<evidence type="ECO:0000313" key="5">
    <source>
        <dbReference type="Proteomes" id="UP000518752"/>
    </source>
</evidence>
<accession>A0A8H5CP06</accession>
<gene>
    <name evidence="4" type="ORF">D9757_012723</name>
    <name evidence="3" type="ORF">D9757_013387</name>
</gene>
<dbReference type="EMBL" id="JAACJN010000378">
    <property type="protein sequence ID" value="KAF5345381.1"/>
    <property type="molecule type" value="Genomic_DNA"/>
</dbReference>
<evidence type="ECO:0000313" key="4">
    <source>
        <dbReference type="EMBL" id="KAF5382343.1"/>
    </source>
</evidence>
<dbReference type="PROSITE" id="PS50404">
    <property type="entry name" value="GST_NTER"/>
    <property type="match status" value="1"/>
</dbReference>
<dbReference type="EMBL" id="JAACJN010000052">
    <property type="protein sequence ID" value="KAF5382343.1"/>
    <property type="molecule type" value="Genomic_DNA"/>
</dbReference>
<evidence type="ECO:0000256" key="1">
    <source>
        <dbReference type="ARBA" id="ARBA00007409"/>
    </source>
</evidence>
<evidence type="ECO:0000259" key="2">
    <source>
        <dbReference type="PROSITE" id="PS50404"/>
    </source>
</evidence>
<sequence>MIVVHHLSHGRAQRILWLLEELNVPYLVKKYQRLPNQKAPPALLDVHPLGKSPVIEDYDTEAEVRKGKPRVVLAESTAIINYLIQKYNPGMKSNLSAEGAIDDLYYTTYAESTFIPLIVTQRKLARFAGFAPWYLRPIFRYILGAFSEMYIDPEIPNNVKMIEDHLSENDWFARGSQGPTSADFAMIRGLEALTAAKIATLETCPAIVGYLQKAQARPAYQAAAQRGD</sequence>
<evidence type="ECO:0000313" key="3">
    <source>
        <dbReference type="EMBL" id="KAF5345381.1"/>
    </source>
</evidence>